<dbReference type="STRING" id="1802274.A3J58_00650"/>
<dbReference type="NCBIfam" id="TIGR00231">
    <property type="entry name" value="small_GTP"/>
    <property type="match status" value="1"/>
</dbReference>
<evidence type="ECO:0000256" key="5">
    <source>
        <dbReference type="ARBA" id="ARBA00022917"/>
    </source>
</evidence>
<dbReference type="Pfam" id="PF11987">
    <property type="entry name" value="IF-2"/>
    <property type="match status" value="1"/>
</dbReference>
<dbReference type="Pfam" id="PF00009">
    <property type="entry name" value="GTP_EFTU"/>
    <property type="match status" value="1"/>
</dbReference>
<dbReference type="InterPro" id="IPR023115">
    <property type="entry name" value="TIF_IF2_dom3"/>
</dbReference>
<evidence type="ECO:0000256" key="1">
    <source>
        <dbReference type="ARBA" id="ARBA00007733"/>
    </source>
</evidence>
<evidence type="ECO:0000259" key="9">
    <source>
        <dbReference type="PROSITE" id="PS51722"/>
    </source>
</evidence>
<dbReference type="Proteomes" id="UP000178510">
    <property type="component" value="Unassembled WGS sequence"/>
</dbReference>
<organism evidence="10 11">
    <name type="scientific">Candidatus Sungbacteria bacterium RIFCSPHIGHO2_02_FULL_52_23</name>
    <dbReference type="NCBI Taxonomy" id="1802274"/>
    <lineage>
        <taxon>Bacteria</taxon>
        <taxon>Candidatus Sungiibacteriota</taxon>
    </lineage>
</organism>
<dbReference type="GO" id="GO:0005525">
    <property type="term" value="F:GTP binding"/>
    <property type="evidence" value="ECO:0007669"/>
    <property type="project" value="UniProtKB-KW"/>
</dbReference>
<dbReference type="FunFam" id="3.40.50.300:FF:000019">
    <property type="entry name" value="Translation initiation factor IF-2"/>
    <property type="match status" value="1"/>
</dbReference>
<dbReference type="InterPro" id="IPR053905">
    <property type="entry name" value="EF-G-like_DII"/>
</dbReference>
<dbReference type="SUPFAM" id="SSF52156">
    <property type="entry name" value="Initiation factor IF2/eIF5b, domain 3"/>
    <property type="match status" value="1"/>
</dbReference>
<evidence type="ECO:0000256" key="7">
    <source>
        <dbReference type="NCBIfam" id="TIGR00487"/>
    </source>
</evidence>
<dbReference type="InterPro" id="IPR000795">
    <property type="entry name" value="T_Tr_GTP-bd_dom"/>
</dbReference>
<dbReference type="InterPro" id="IPR036925">
    <property type="entry name" value="TIF_IF2_dom3_sf"/>
</dbReference>
<sequence length="510" mass="55265">MKKNTERKEETQKKARPPIVVVVGHIDHGKTTILDWYRKSRVTAGESGGITQHMGAYEVVAGTRRFTFIDTPGHEAFPRLRVRGAKIADIGILVVAADEGVKPQTREAIAVLRKAEIPFVVAFNKSDKPDANPERVKQELAQEEVLVESYGGQVPSVSVSAKTGEHMDDLLETIGLLAELEELECDPEKSAEGVVLECEMDPRRGVSATLLVRDGTLHKGDIVVIGRHEEAVKILEDSAGRAVVSAGPSSPVSIAGLGEAPVVGDVFRAFASLDAAAEFIRTIPADEDVSRNGTAFSEKTKSEGGRAVFTVIVKADVFGSLEALRDALANLSGEQVAVRILWSDIGDINETDIKRAAATHMVTIVGFRVRATAGARELARAQKIRIVSGDVIYDLIDRVKETVVELIPAEVKRIDLGKIKVLKIFRKENGKQVVGGRVTEGKAVKGARFDLVRMRDIAGSGTIAGLQREHSPAEEVAQGFECGIMTEGRGQIEEGDELVMWQEETKKIVF</sequence>
<keyword evidence="5 8" id="KW-0648">Protein biosynthesis</keyword>
<evidence type="ECO:0000256" key="4">
    <source>
        <dbReference type="ARBA" id="ARBA00022741"/>
    </source>
</evidence>
<keyword evidence="4" id="KW-0547">Nucleotide-binding</keyword>
<dbReference type="GO" id="GO:0005737">
    <property type="term" value="C:cytoplasm"/>
    <property type="evidence" value="ECO:0007669"/>
    <property type="project" value="UniProtKB-UniRule"/>
</dbReference>
<evidence type="ECO:0000256" key="8">
    <source>
        <dbReference type="RuleBase" id="RU000644"/>
    </source>
</evidence>
<dbReference type="GO" id="GO:0003924">
    <property type="term" value="F:GTPase activity"/>
    <property type="evidence" value="ECO:0007669"/>
    <property type="project" value="InterPro"/>
</dbReference>
<protein>
    <recommendedName>
        <fullName evidence="2 7">Translation initiation factor IF-2</fullName>
    </recommendedName>
</protein>
<dbReference type="FunFam" id="3.40.50.10050:FF:000001">
    <property type="entry name" value="Translation initiation factor IF-2"/>
    <property type="match status" value="1"/>
</dbReference>
<dbReference type="GO" id="GO:0003743">
    <property type="term" value="F:translation initiation factor activity"/>
    <property type="evidence" value="ECO:0007669"/>
    <property type="project" value="UniProtKB-UniRule"/>
</dbReference>
<evidence type="ECO:0000313" key="10">
    <source>
        <dbReference type="EMBL" id="OHA04222.1"/>
    </source>
</evidence>
<proteinExistence type="inferred from homology"/>
<gene>
    <name evidence="10" type="ORF">A3J58_00650</name>
</gene>
<keyword evidence="3 8" id="KW-0396">Initiation factor</keyword>
<dbReference type="InterPro" id="IPR009000">
    <property type="entry name" value="Transl_B-barrel_sf"/>
</dbReference>
<dbReference type="AlphaFoldDB" id="A0A1G2L0C5"/>
<dbReference type="PANTHER" id="PTHR43381">
    <property type="entry name" value="TRANSLATION INITIATION FACTOR IF-2-RELATED"/>
    <property type="match status" value="1"/>
</dbReference>
<reference evidence="10 11" key="1">
    <citation type="journal article" date="2016" name="Nat. Commun.">
        <title>Thousands of microbial genomes shed light on interconnected biogeochemical processes in an aquifer system.</title>
        <authorList>
            <person name="Anantharaman K."/>
            <person name="Brown C.T."/>
            <person name="Hug L.A."/>
            <person name="Sharon I."/>
            <person name="Castelle C.J."/>
            <person name="Probst A.J."/>
            <person name="Thomas B.C."/>
            <person name="Singh A."/>
            <person name="Wilkins M.J."/>
            <person name="Karaoz U."/>
            <person name="Brodie E.L."/>
            <person name="Williams K.H."/>
            <person name="Hubbard S.S."/>
            <person name="Banfield J.F."/>
        </authorList>
    </citation>
    <scope>NUCLEOTIDE SEQUENCE [LARGE SCALE GENOMIC DNA]</scope>
</reference>
<dbReference type="Gene3D" id="2.40.30.10">
    <property type="entry name" value="Translation factors"/>
    <property type="match status" value="2"/>
</dbReference>
<evidence type="ECO:0000313" key="11">
    <source>
        <dbReference type="Proteomes" id="UP000178510"/>
    </source>
</evidence>
<dbReference type="Gene3D" id="3.40.50.300">
    <property type="entry name" value="P-loop containing nucleotide triphosphate hydrolases"/>
    <property type="match status" value="1"/>
</dbReference>
<name>A0A1G2L0C5_9BACT</name>
<evidence type="ECO:0000256" key="6">
    <source>
        <dbReference type="ARBA" id="ARBA00023134"/>
    </source>
</evidence>
<dbReference type="PANTHER" id="PTHR43381:SF4">
    <property type="entry name" value="EUKARYOTIC TRANSLATION INITIATION FACTOR 5B"/>
    <property type="match status" value="1"/>
</dbReference>
<comment type="caution">
    <text evidence="10">The sequence shown here is derived from an EMBL/GenBank/DDBJ whole genome shotgun (WGS) entry which is preliminary data.</text>
</comment>
<accession>A0A1G2L0C5</accession>
<dbReference type="InterPro" id="IPR015760">
    <property type="entry name" value="TIF_IF2"/>
</dbReference>
<evidence type="ECO:0000256" key="3">
    <source>
        <dbReference type="ARBA" id="ARBA00022540"/>
    </source>
</evidence>
<dbReference type="SUPFAM" id="SSF50447">
    <property type="entry name" value="Translation proteins"/>
    <property type="match status" value="2"/>
</dbReference>
<dbReference type="InterPro" id="IPR005225">
    <property type="entry name" value="Small_GTP-bd"/>
</dbReference>
<dbReference type="EMBL" id="MHQM01000009">
    <property type="protein sequence ID" value="OHA04222.1"/>
    <property type="molecule type" value="Genomic_DNA"/>
</dbReference>
<feature type="domain" description="Tr-type G" evidence="9">
    <location>
        <begin position="15"/>
        <end position="184"/>
    </location>
</feature>
<keyword evidence="6" id="KW-0342">GTP-binding</keyword>
<dbReference type="Gene3D" id="3.40.50.10050">
    <property type="entry name" value="Translation initiation factor IF- 2, domain 3"/>
    <property type="match status" value="1"/>
</dbReference>
<comment type="similarity">
    <text evidence="1 8">Belongs to the TRAFAC class translation factor GTPase superfamily. Classic translation factor GTPase family. IF-2 subfamily.</text>
</comment>
<dbReference type="InterPro" id="IPR000178">
    <property type="entry name" value="TF_IF2_bacterial-like"/>
</dbReference>
<dbReference type="PROSITE" id="PS51722">
    <property type="entry name" value="G_TR_2"/>
    <property type="match status" value="1"/>
</dbReference>
<comment type="function">
    <text evidence="8">One of the essential components for the initiation of protein synthesis. Protects formylmethionyl-tRNA from spontaneous hydrolysis and promotes its binding to the 30S ribosomal subunits. Also involved in the hydrolysis of GTP during the formation of the 70S ribosomal complex.</text>
</comment>
<dbReference type="NCBIfam" id="TIGR00487">
    <property type="entry name" value="IF-2"/>
    <property type="match status" value="1"/>
</dbReference>
<dbReference type="Pfam" id="PF22042">
    <property type="entry name" value="EF-G_D2"/>
    <property type="match status" value="1"/>
</dbReference>
<evidence type="ECO:0000256" key="2">
    <source>
        <dbReference type="ARBA" id="ARBA00020675"/>
    </source>
</evidence>
<dbReference type="SUPFAM" id="SSF52540">
    <property type="entry name" value="P-loop containing nucleoside triphosphate hydrolases"/>
    <property type="match status" value="1"/>
</dbReference>
<dbReference type="CDD" id="cd01887">
    <property type="entry name" value="IF2_eIF5B"/>
    <property type="match status" value="1"/>
</dbReference>
<dbReference type="InterPro" id="IPR027417">
    <property type="entry name" value="P-loop_NTPase"/>
</dbReference>